<feature type="compositionally biased region" description="Low complexity" evidence="3">
    <location>
        <begin position="1"/>
        <end position="11"/>
    </location>
</feature>
<evidence type="ECO:0000256" key="3">
    <source>
        <dbReference type="SAM" id="MobiDB-lite"/>
    </source>
</evidence>
<dbReference type="Pfam" id="PF26121">
    <property type="entry name" value="HTH_CDT1"/>
    <property type="match status" value="1"/>
</dbReference>
<dbReference type="STRING" id="1810919.A0A3D8SJE7"/>
<comment type="similarity">
    <text evidence="1">Belongs to the Cdt1 family.</text>
</comment>
<feature type="compositionally biased region" description="Basic and acidic residues" evidence="3">
    <location>
        <begin position="45"/>
        <end position="54"/>
    </location>
</feature>
<evidence type="ECO:0000256" key="1">
    <source>
        <dbReference type="ARBA" id="ARBA00008356"/>
    </source>
</evidence>
<reference evidence="5 6" key="1">
    <citation type="journal article" date="2018" name="IMA Fungus">
        <title>IMA Genome-F 9: Draft genome sequence of Annulohypoxylon stygium, Aspergillus mulundensis, Berkeleyomyces basicola (syn. Thielaviopsis basicola), Ceratocystis smalleyi, two Cercospora beticola strains, Coleophoma cylindrospora, Fusarium fracticaudum, Phialophora cf. hyalina, and Morchella septimelata.</title>
        <authorList>
            <person name="Wingfield B.D."/>
            <person name="Bills G.F."/>
            <person name="Dong Y."/>
            <person name="Huang W."/>
            <person name="Nel W.J."/>
            <person name="Swalarsk-Parry B.S."/>
            <person name="Vaghefi N."/>
            <person name="Wilken P.M."/>
            <person name="An Z."/>
            <person name="de Beer Z.W."/>
            <person name="De Vos L."/>
            <person name="Chen L."/>
            <person name="Duong T.A."/>
            <person name="Gao Y."/>
            <person name="Hammerbacher A."/>
            <person name="Kikkert J.R."/>
            <person name="Li Y."/>
            <person name="Li H."/>
            <person name="Li K."/>
            <person name="Li Q."/>
            <person name="Liu X."/>
            <person name="Ma X."/>
            <person name="Naidoo K."/>
            <person name="Pethybridge S.J."/>
            <person name="Sun J."/>
            <person name="Steenkamp E.T."/>
            <person name="van der Nest M.A."/>
            <person name="van Wyk S."/>
            <person name="Wingfield M.J."/>
            <person name="Xiong C."/>
            <person name="Yue Q."/>
            <person name="Zhang X."/>
        </authorList>
    </citation>
    <scope>NUCLEOTIDE SEQUENCE [LARGE SCALE GENOMIC DNA]</scope>
    <source>
        <strain evidence="5 6">DSM 5745</strain>
    </source>
</reference>
<dbReference type="AlphaFoldDB" id="A0A3D8SJE7"/>
<accession>A0A3D8SJE7</accession>
<organism evidence="5 6">
    <name type="scientific">Aspergillus mulundensis</name>
    <dbReference type="NCBI Taxonomy" id="1810919"/>
    <lineage>
        <taxon>Eukaryota</taxon>
        <taxon>Fungi</taxon>
        <taxon>Dikarya</taxon>
        <taxon>Ascomycota</taxon>
        <taxon>Pezizomycotina</taxon>
        <taxon>Eurotiomycetes</taxon>
        <taxon>Eurotiomycetidae</taxon>
        <taxon>Eurotiales</taxon>
        <taxon>Aspergillaceae</taxon>
        <taxon>Aspergillus</taxon>
        <taxon>Aspergillus subgen. Nidulantes</taxon>
    </lineage>
</organism>
<feature type="domain" description="DNA replication factor Cdt1 C-terminal" evidence="4">
    <location>
        <begin position="387"/>
        <end position="494"/>
    </location>
</feature>
<evidence type="ECO:0000256" key="2">
    <source>
        <dbReference type="ARBA" id="ARBA00023306"/>
    </source>
</evidence>
<dbReference type="Pfam" id="PF16679">
    <property type="entry name" value="CDT1_C"/>
    <property type="match status" value="1"/>
</dbReference>
<keyword evidence="2" id="KW-0131">Cell cycle</keyword>
<sequence length="532" mass="58298">MPRTSSTVTRSRSARLPRAQTQPQPGIQGFARATKPGVGLSAVADGKKDLEAKRPTLPVSPSKKRKLSELHNVDFVVREQGQQGKEATVTISEENQENENVDLLNLTPSKSLKFSSLSVSSPRSGHYAAPTSTPSALSPSRSTRSARTSIIREDEDEDDSVPSTPTKRVAATPTRRAKTTASLPRSSASFSLPARPAGVEEMVRLHSAFLKALTIHAAHRGVAAPADLRDFLPSIERIWKKRKVVVKDLQRLLWIWRQGPGCAFRLANHGLGRVCLERIAGRAERLNDEAEMQSRFEEAVDLLYKQVAEQDEGEELDFIATLGLVSIEESLAPFTAFRKGQQRLQDLKGGVIKVKMDVLLAEAANDETSGTTPAKMRDATTNRRQGLLDRIKNKSLRQSKLPPPPSKEVLLRRAASGRVEEVANVLALLRPAGYVGSGPMARMAAQRTPFCLETIVQRVQDSTRNPISEKEVEACLEILARNDIAGHWVSIVVVNQLKSVVLQSCGDVQLKDIGAKVAQLKPGWEDTPKLII</sequence>
<comment type="caution">
    <text evidence="5">The sequence shown here is derived from an EMBL/GenBank/DDBJ whole genome shotgun (WGS) entry which is preliminary data.</text>
</comment>
<dbReference type="InterPro" id="IPR032054">
    <property type="entry name" value="Cdt1_C"/>
</dbReference>
<protein>
    <recommendedName>
        <fullName evidence="4">DNA replication factor Cdt1 C-terminal domain-containing protein</fullName>
    </recommendedName>
</protein>
<keyword evidence="6" id="KW-1185">Reference proteome</keyword>
<feature type="region of interest" description="Disordered" evidence="3">
    <location>
        <begin position="114"/>
        <end position="190"/>
    </location>
</feature>
<feature type="region of interest" description="Disordered" evidence="3">
    <location>
        <begin position="1"/>
        <end position="65"/>
    </location>
</feature>
<feature type="compositionally biased region" description="Low complexity" evidence="3">
    <location>
        <begin position="114"/>
        <end position="149"/>
    </location>
</feature>
<name>A0A3D8SJE7_9EURO</name>
<evidence type="ECO:0000313" key="6">
    <source>
        <dbReference type="Proteomes" id="UP000256690"/>
    </source>
</evidence>
<dbReference type="Proteomes" id="UP000256690">
    <property type="component" value="Unassembled WGS sequence"/>
</dbReference>
<dbReference type="EMBL" id="PVWQ01000003">
    <property type="protein sequence ID" value="RDW86450.1"/>
    <property type="molecule type" value="Genomic_DNA"/>
</dbReference>
<gene>
    <name evidence="5" type="ORF">DSM5745_03092</name>
</gene>
<evidence type="ECO:0000313" key="5">
    <source>
        <dbReference type="EMBL" id="RDW86450.1"/>
    </source>
</evidence>
<proteinExistence type="inferred from homology"/>
<feature type="compositionally biased region" description="Low complexity" evidence="3">
    <location>
        <begin position="164"/>
        <end position="174"/>
    </location>
</feature>
<dbReference type="RefSeq" id="XP_026605974.1">
    <property type="nucleotide sequence ID" value="XM_026745108.1"/>
</dbReference>
<dbReference type="Gene3D" id="1.10.10.1420">
    <property type="entry name" value="DNA replication factor Cdt1, C-terminal WH domain"/>
    <property type="match status" value="1"/>
</dbReference>
<evidence type="ECO:0000259" key="4">
    <source>
        <dbReference type="Pfam" id="PF16679"/>
    </source>
</evidence>
<dbReference type="OrthoDB" id="341730at2759"/>
<dbReference type="GeneID" id="38113462"/>
<dbReference type="InterPro" id="IPR038090">
    <property type="entry name" value="Cdt1_C_WH_dom_sf"/>
</dbReference>